<evidence type="ECO:0000313" key="2">
    <source>
        <dbReference type="Proteomes" id="UP001145114"/>
    </source>
</evidence>
<comment type="caution">
    <text evidence="1">The sequence shown here is derived from an EMBL/GenBank/DDBJ whole genome shotgun (WGS) entry which is preliminary data.</text>
</comment>
<evidence type="ECO:0000313" key="1">
    <source>
        <dbReference type="EMBL" id="KAJ1677919.1"/>
    </source>
</evidence>
<keyword evidence="2" id="KW-1185">Reference proteome</keyword>
<organism evidence="1 2">
    <name type="scientific">Spiromyces aspiralis</name>
    <dbReference type="NCBI Taxonomy" id="68401"/>
    <lineage>
        <taxon>Eukaryota</taxon>
        <taxon>Fungi</taxon>
        <taxon>Fungi incertae sedis</taxon>
        <taxon>Zoopagomycota</taxon>
        <taxon>Kickxellomycotina</taxon>
        <taxon>Kickxellomycetes</taxon>
        <taxon>Kickxellales</taxon>
        <taxon>Kickxellaceae</taxon>
        <taxon>Spiromyces</taxon>
    </lineage>
</organism>
<gene>
    <name evidence="1" type="ORF">EV182_005171</name>
</gene>
<reference evidence="1" key="1">
    <citation type="submission" date="2022-06" db="EMBL/GenBank/DDBJ databases">
        <title>Phylogenomic reconstructions and comparative analyses of Kickxellomycotina fungi.</title>
        <authorList>
            <person name="Reynolds N.K."/>
            <person name="Stajich J.E."/>
            <person name="Barry K."/>
            <person name="Grigoriev I.V."/>
            <person name="Crous P."/>
            <person name="Smith M.E."/>
        </authorList>
    </citation>
    <scope>NUCLEOTIDE SEQUENCE</scope>
    <source>
        <strain evidence="1">RSA 2271</strain>
    </source>
</reference>
<sequence>MFPGLQAQACVALQRLIDQKLALLEDKIEKMASARQCHKICESADALSKLDSELLDSDQPLLVTLSLNKTARFRWALNTRKSVLATLKASAPSSPPPGEAATPALVVPAAATEKQTMMTLLSSWLHCPELCSLAAVPPLEFRTQVPHSRLPQPPDDTQPYYITQGEFEELLTLELQTNAS</sequence>
<dbReference type="Proteomes" id="UP001145114">
    <property type="component" value="Unassembled WGS sequence"/>
</dbReference>
<accession>A0ACC1HVK8</accession>
<protein>
    <submittedName>
        <fullName evidence="1">Uncharacterized protein</fullName>
    </submittedName>
</protein>
<dbReference type="EMBL" id="JAMZIH010001767">
    <property type="protein sequence ID" value="KAJ1677919.1"/>
    <property type="molecule type" value="Genomic_DNA"/>
</dbReference>
<name>A0ACC1HVK8_9FUNG</name>
<proteinExistence type="predicted"/>